<dbReference type="EMBL" id="CP042910">
    <property type="protein sequence ID" value="QEG15049.1"/>
    <property type="molecule type" value="Genomic_DNA"/>
</dbReference>
<evidence type="ECO:0000313" key="3">
    <source>
        <dbReference type="Proteomes" id="UP000322887"/>
    </source>
</evidence>
<gene>
    <name evidence="2" type="ORF">GmarT_08870</name>
</gene>
<organism evidence="2 3">
    <name type="scientific">Gimesia maris</name>
    <dbReference type="NCBI Taxonomy" id="122"/>
    <lineage>
        <taxon>Bacteria</taxon>
        <taxon>Pseudomonadati</taxon>
        <taxon>Planctomycetota</taxon>
        <taxon>Planctomycetia</taxon>
        <taxon>Planctomycetales</taxon>
        <taxon>Planctomycetaceae</taxon>
        <taxon>Gimesia</taxon>
    </lineage>
</organism>
<dbReference type="GeneID" id="98650480"/>
<feature type="transmembrane region" description="Helical" evidence="1">
    <location>
        <begin position="9"/>
        <end position="28"/>
    </location>
</feature>
<proteinExistence type="predicted"/>
<evidence type="ECO:0000256" key="1">
    <source>
        <dbReference type="SAM" id="Phobius"/>
    </source>
</evidence>
<dbReference type="Proteomes" id="UP000322887">
    <property type="component" value="Chromosome"/>
</dbReference>
<feature type="transmembrane region" description="Helical" evidence="1">
    <location>
        <begin position="34"/>
        <end position="51"/>
    </location>
</feature>
<reference evidence="2 3" key="1">
    <citation type="submission" date="2019-08" db="EMBL/GenBank/DDBJ databases">
        <title>Deep-cultivation of Planctomycetes and their phenomic and genomic characterization uncovers novel biology.</title>
        <authorList>
            <person name="Wiegand S."/>
            <person name="Jogler M."/>
            <person name="Boedeker C."/>
            <person name="Pinto D."/>
            <person name="Vollmers J."/>
            <person name="Rivas-Marin E."/>
            <person name="Kohn T."/>
            <person name="Peeters S.H."/>
            <person name="Heuer A."/>
            <person name="Rast P."/>
            <person name="Oberbeckmann S."/>
            <person name="Bunk B."/>
            <person name="Jeske O."/>
            <person name="Meyerdierks A."/>
            <person name="Storesund J.E."/>
            <person name="Kallscheuer N."/>
            <person name="Luecker S."/>
            <person name="Lage O.M."/>
            <person name="Pohl T."/>
            <person name="Merkel B.J."/>
            <person name="Hornburger P."/>
            <person name="Mueller R.-W."/>
            <person name="Bruemmer F."/>
            <person name="Labrenz M."/>
            <person name="Spormann A.M."/>
            <person name="Op den Camp H."/>
            <person name="Overmann J."/>
            <person name="Amann R."/>
            <person name="Jetten M.S.M."/>
            <person name="Mascher T."/>
            <person name="Medema M.H."/>
            <person name="Devos D.P."/>
            <person name="Kaster A.-K."/>
            <person name="Ovreas L."/>
            <person name="Rohde M."/>
            <person name="Galperin M.Y."/>
            <person name="Jogler C."/>
        </authorList>
    </citation>
    <scope>NUCLEOTIDE SEQUENCE [LARGE SCALE GENOMIC DNA]</scope>
    <source>
        <strain evidence="2 3">DSM 8797</strain>
    </source>
</reference>
<evidence type="ECO:0000313" key="2">
    <source>
        <dbReference type="EMBL" id="QEG15049.1"/>
    </source>
</evidence>
<keyword evidence="1" id="KW-1133">Transmembrane helix</keyword>
<evidence type="ECO:0008006" key="4">
    <source>
        <dbReference type="Google" id="ProtNLM"/>
    </source>
</evidence>
<protein>
    <recommendedName>
        <fullName evidence="4">AI-2E family transporter</fullName>
    </recommendedName>
</protein>
<name>A0ABX5YHJ3_9PLAN</name>
<keyword evidence="1" id="KW-0472">Membrane</keyword>
<keyword evidence="1" id="KW-0812">Transmembrane</keyword>
<keyword evidence="3" id="KW-1185">Reference proteome</keyword>
<dbReference type="RefSeq" id="WP_155367929.1">
    <property type="nucleotide sequence ID" value="NZ_CP042910.1"/>
</dbReference>
<sequence length="52" mass="5918">MQHSYLKPISWRTGLLLLLLTLVVPVILWLLFEATLPFLIAFLTVPVILMAV</sequence>
<accession>A0ABX5YHJ3</accession>